<evidence type="ECO:0000313" key="3">
    <source>
        <dbReference type="Proteomes" id="UP001202134"/>
    </source>
</evidence>
<evidence type="ECO:0000313" key="2">
    <source>
        <dbReference type="EMBL" id="MCL1045092.1"/>
    </source>
</evidence>
<keyword evidence="1" id="KW-0472">Membrane</keyword>
<proteinExistence type="predicted"/>
<protein>
    <recommendedName>
        <fullName evidence="4">Transmembrane protein</fullName>
    </recommendedName>
</protein>
<feature type="transmembrane region" description="Helical" evidence="1">
    <location>
        <begin position="62"/>
        <end position="81"/>
    </location>
</feature>
<dbReference type="EMBL" id="JAKIKU010000003">
    <property type="protein sequence ID" value="MCL1045092.1"/>
    <property type="molecule type" value="Genomic_DNA"/>
</dbReference>
<name>A0ABT0KML6_9GAMM</name>
<gene>
    <name evidence="2" type="ORF">L2737_07070</name>
</gene>
<keyword evidence="3" id="KW-1185">Reference proteome</keyword>
<dbReference type="Proteomes" id="UP001202134">
    <property type="component" value="Unassembled WGS sequence"/>
</dbReference>
<feature type="transmembrane region" description="Helical" evidence="1">
    <location>
        <begin position="6"/>
        <end position="29"/>
    </location>
</feature>
<dbReference type="RefSeq" id="WP_102527532.1">
    <property type="nucleotide sequence ID" value="NZ_JAKIKU010000003.1"/>
</dbReference>
<feature type="transmembrane region" description="Helical" evidence="1">
    <location>
        <begin position="87"/>
        <end position="107"/>
    </location>
</feature>
<organism evidence="2 3">
    <name type="scientific">Shewanella electrodiphila</name>
    <dbReference type="NCBI Taxonomy" id="934143"/>
    <lineage>
        <taxon>Bacteria</taxon>
        <taxon>Pseudomonadati</taxon>
        <taxon>Pseudomonadota</taxon>
        <taxon>Gammaproteobacteria</taxon>
        <taxon>Alteromonadales</taxon>
        <taxon>Shewanellaceae</taxon>
        <taxon>Shewanella</taxon>
    </lineage>
</organism>
<accession>A0ABT0KML6</accession>
<evidence type="ECO:0000256" key="1">
    <source>
        <dbReference type="SAM" id="Phobius"/>
    </source>
</evidence>
<keyword evidence="1" id="KW-1133">Transmembrane helix</keyword>
<evidence type="ECO:0008006" key="4">
    <source>
        <dbReference type="Google" id="ProtNLM"/>
    </source>
</evidence>
<keyword evidence="1" id="KW-0812">Transmembrane</keyword>
<sequence length="111" mass="12759">MSKTKVLQFILTVLSITGWALAVYALIVFGEARPDRAVGYYMSKGVEVRFNWDPDLTIKLEYLIWWCAGISLVNLAVNYYAQTSRKIEYWVNIPLLLLVSLAAGFYIRYVI</sequence>
<comment type="caution">
    <text evidence="2">The sequence shown here is derived from an EMBL/GenBank/DDBJ whole genome shotgun (WGS) entry which is preliminary data.</text>
</comment>
<reference evidence="2 3" key="1">
    <citation type="submission" date="2022-01" db="EMBL/GenBank/DDBJ databases">
        <title>Whole genome-based taxonomy of the Shewanellaceae.</title>
        <authorList>
            <person name="Martin-Rodriguez A.J."/>
        </authorList>
    </citation>
    <scope>NUCLEOTIDE SEQUENCE [LARGE SCALE GENOMIC DNA]</scope>
    <source>
        <strain evidence="2 3">DSM 24955</strain>
    </source>
</reference>